<dbReference type="PROSITE" id="PS00545">
    <property type="entry name" value="ALDOSE_1_EPIMERASE"/>
    <property type="match status" value="1"/>
</dbReference>
<protein>
    <recommendedName>
        <fullName evidence="5 8">Aldose 1-epimerase</fullName>
        <ecNumber evidence="4 8">5.1.3.3</ecNumber>
    </recommendedName>
</protein>
<keyword evidence="10" id="KW-1185">Reference proteome</keyword>
<dbReference type="PANTHER" id="PTHR10091:SF0">
    <property type="entry name" value="GALACTOSE MUTAROTASE"/>
    <property type="match status" value="1"/>
</dbReference>
<evidence type="ECO:0000256" key="5">
    <source>
        <dbReference type="ARBA" id="ARBA00014165"/>
    </source>
</evidence>
<keyword evidence="7 8" id="KW-0119">Carbohydrate metabolism</keyword>
<keyword evidence="6 8" id="KW-0413">Isomerase</keyword>
<comment type="pathway">
    <text evidence="2 8">Carbohydrate metabolism; hexose metabolism.</text>
</comment>
<evidence type="ECO:0000256" key="1">
    <source>
        <dbReference type="ARBA" id="ARBA00001614"/>
    </source>
</evidence>
<evidence type="ECO:0000256" key="2">
    <source>
        <dbReference type="ARBA" id="ARBA00005028"/>
    </source>
</evidence>
<dbReference type="InterPro" id="IPR014718">
    <property type="entry name" value="GH-type_carb-bd"/>
</dbReference>
<dbReference type="SUPFAM" id="SSF74650">
    <property type="entry name" value="Galactose mutarotase-like"/>
    <property type="match status" value="1"/>
</dbReference>
<name>A0ABU1RPM9_9GAMM</name>
<dbReference type="Gene3D" id="2.70.98.10">
    <property type="match status" value="1"/>
</dbReference>
<dbReference type="InterPro" id="IPR015443">
    <property type="entry name" value="Aldose_1-epimerase"/>
</dbReference>
<dbReference type="InterPro" id="IPR047215">
    <property type="entry name" value="Galactose_mutarotase-like"/>
</dbReference>
<accession>A0ABU1RPM9</accession>
<dbReference type="PANTHER" id="PTHR10091">
    <property type="entry name" value="ALDOSE-1-EPIMERASE"/>
    <property type="match status" value="1"/>
</dbReference>
<comment type="catalytic activity">
    <reaction evidence="1 8">
        <text>alpha-D-glucose = beta-D-glucose</text>
        <dbReference type="Rhea" id="RHEA:10264"/>
        <dbReference type="ChEBI" id="CHEBI:15903"/>
        <dbReference type="ChEBI" id="CHEBI:17925"/>
        <dbReference type="EC" id="5.1.3.3"/>
    </reaction>
</comment>
<evidence type="ECO:0000256" key="6">
    <source>
        <dbReference type="ARBA" id="ARBA00023235"/>
    </source>
</evidence>
<proteinExistence type="inferred from homology"/>
<dbReference type="Pfam" id="PF01263">
    <property type="entry name" value="Aldose_epim"/>
    <property type="match status" value="1"/>
</dbReference>
<gene>
    <name evidence="9" type="ORF">J2W94_000982</name>
</gene>
<dbReference type="EMBL" id="JAVDTT010000001">
    <property type="protein sequence ID" value="MDR6840718.1"/>
    <property type="molecule type" value="Genomic_DNA"/>
</dbReference>
<dbReference type="InterPro" id="IPR018052">
    <property type="entry name" value="Ald1_epimerase_CS"/>
</dbReference>
<sequence length="334" mass="36432">MARQVVGATADGTPINAFDIGTGRLRAQILDYGAILRSLSYADATAERTELILSFDDVDAYLRDNAYLGIVAGRYANRIAGSAFTLDGTRYELSANETPNHLHGGTLGFGRRHWRVLSESEDRLCLGYHSPDGEEGYPGNVEVRAEFCIDDERLILTLQASTDAATPMNLTNHAYFNLAGDAAIPASAQWLQVLADGYLPVADGALLPTGEIAPVQGTPFDFRQGRVLEDAGYHPQLDLAGGYDHYLVMSDRRAGVVLFSPHSRIRLTLSSNQPGLQVYDGHQLDAAYPQLGRGICLEPTAYPDAPNRSGFPDAILRPGTTYLNRIEYRVERDA</sequence>
<evidence type="ECO:0000256" key="7">
    <source>
        <dbReference type="ARBA" id="ARBA00023277"/>
    </source>
</evidence>
<dbReference type="CDD" id="cd09019">
    <property type="entry name" value="galactose_mutarotase_like"/>
    <property type="match status" value="1"/>
</dbReference>
<dbReference type="InterPro" id="IPR011013">
    <property type="entry name" value="Gal_mutarotase_sf_dom"/>
</dbReference>
<comment type="caution">
    <text evidence="9">The sequence shown here is derived from an EMBL/GenBank/DDBJ whole genome shotgun (WGS) entry which is preliminary data.</text>
</comment>
<evidence type="ECO:0000256" key="8">
    <source>
        <dbReference type="PIRNR" id="PIRNR005096"/>
    </source>
</evidence>
<organism evidence="9 10">
    <name type="scientific">Pseudoxanthomonas sacheonensis</name>
    <dbReference type="NCBI Taxonomy" id="443615"/>
    <lineage>
        <taxon>Bacteria</taxon>
        <taxon>Pseudomonadati</taxon>
        <taxon>Pseudomonadota</taxon>
        <taxon>Gammaproteobacteria</taxon>
        <taxon>Lysobacterales</taxon>
        <taxon>Lysobacteraceae</taxon>
        <taxon>Pseudoxanthomonas</taxon>
    </lineage>
</organism>
<dbReference type="EC" id="5.1.3.3" evidence="4 8"/>
<evidence type="ECO:0000256" key="4">
    <source>
        <dbReference type="ARBA" id="ARBA00013185"/>
    </source>
</evidence>
<dbReference type="Proteomes" id="UP001254759">
    <property type="component" value="Unassembled WGS sequence"/>
</dbReference>
<evidence type="ECO:0000313" key="10">
    <source>
        <dbReference type="Proteomes" id="UP001254759"/>
    </source>
</evidence>
<dbReference type="InterPro" id="IPR008183">
    <property type="entry name" value="Aldose_1/G6P_1-epimerase"/>
</dbReference>
<dbReference type="PIRSF" id="PIRSF005096">
    <property type="entry name" value="GALM"/>
    <property type="match status" value="1"/>
</dbReference>
<comment type="similarity">
    <text evidence="3 8">Belongs to the aldose epimerase family.</text>
</comment>
<reference evidence="9 10" key="1">
    <citation type="submission" date="2023-07" db="EMBL/GenBank/DDBJ databases">
        <title>Sorghum-associated microbial communities from plants grown in Nebraska, USA.</title>
        <authorList>
            <person name="Schachtman D."/>
        </authorList>
    </citation>
    <scope>NUCLEOTIDE SEQUENCE [LARGE SCALE GENOMIC DNA]</scope>
    <source>
        <strain evidence="9 10">BE107</strain>
    </source>
</reference>
<dbReference type="GO" id="GO:0004034">
    <property type="term" value="F:aldose 1-epimerase activity"/>
    <property type="evidence" value="ECO:0007669"/>
    <property type="project" value="UniProtKB-EC"/>
</dbReference>
<evidence type="ECO:0000313" key="9">
    <source>
        <dbReference type="EMBL" id="MDR6840718.1"/>
    </source>
</evidence>
<evidence type="ECO:0000256" key="3">
    <source>
        <dbReference type="ARBA" id="ARBA00006206"/>
    </source>
</evidence>
<dbReference type="RefSeq" id="WP_310090729.1">
    <property type="nucleotide sequence ID" value="NZ_JAVDTT010000001.1"/>
</dbReference>